<dbReference type="PROSITE" id="PS51670">
    <property type="entry name" value="SHKT"/>
    <property type="match status" value="1"/>
</dbReference>
<evidence type="ECO:0000256" key="2">
    <source>
        <dbReference type="SAM" id="SignalP"/>
    </source>
</evidence>
<feature type="signal peptide" evidence="2">
    <location>
        <begin position="1"/>
        <end position="19"/>
    </location>
</feature>
<name>A0A914PWZ0_9BILA</name>
<organism evidence="4 5">
    <name type="scientific">Panagrolaimus davidi</name>
    <dbReference type="NCBI Taxonomy" id="227884"/>
    <lineage>
        <taxon>Eukaryota</taxon>
        <taxon>Metazoa</taxon>
        <taxon>Ecdysozoa</taxon>
        <taxon>Nematoda</taxon>
        <taxon>Chromadorea</taxon>
        <taxon>Rhabditida</taxon>
        <taxon>Tylenchina</taxon>
        <taxon>Panagrolaimomorpha</taxon>
        <taxon>Panagrolaimoidea</taxon>
        <taxon>Panagrolaimidae</taxon>
        <taxon>Panagrolaimus</taxon>
    </lineage>
</organism>
<comment type="caution">
    <text evidence="1">Lacks conserved residue(s) required for the propagation of feature annotation.</text>
</comment>
<evidence type="ECO:0000259" key="3">
    <source>
        <dbReference type="PROSITE" id="PS51670"/>
    </source>
</evidence>
<reference evidence="5" key="1">
    <citation type="submission" date="2022-11" db="UniProtKB">
        <authorList>
            <consortium name="WormBaseParasite"/>
        </authorList>
    </citation>
    <scope>IDENTIFICATION</scope>
</reference>
<feature type="domain" description="ShKT" evidence="3">
    <location>
        <begin position="44"/>
        <end position="93"/>
    </location>
</feature>
<keyword evidence="2" id="KW-0732">Signal</keyword>
<dbReference type="PANTHER" id="PTHR46219">
    <property type="entry name" value="PROTEIN CBG11138"/>
    <property type="match status" value="1"/>
</dbReference>
<dbReference type="Gene3D" id="1.10.10.1940">
    <property type="match status" value="1"/>
</dbReference>
<dbReference type="InterPro" id="IPR003582">
    <property type="entry name" value="ShKT_dom"/>
</dbReference>
<feature type="chain" id="PRO_5037586520" evidence="2">
    <location>
        <begin position="20"/>
        <end position="97"/>
    </location>
</feature>
<evidence type="ECO:0000313" key="4">
    <source>
        <dbReference type="Proteomes" id="UP000887578"/>
    </source>
</evidence>
<dbReference type="Pfam" id="PF01549">
    <property type="entry name" value="ShK"/>
    <property type="match status" value="1"/>
</dbReference>
<dbReference type="WBParaSite" id="PDA_v2.g23304.t1">
    <property type="protein sequence ID" value="PDA_v2.g23304.t1"/>
    <property type="gene ID" value="PDA_v2.g23304"/>
</dbReference>
<evidence type="ECO:0000256" key="1">
    <source>
        <dbReference type="PROSITE-ProRule" id="PRU01005"/>
    </source>
</evidence>
<proteinExistence type="predicted"/>
<dbReference type="Proteomes" id="UP000887578">
    <property type="component" value="Unplaced"/>
</dbReference>
<protein>
    <submittedName>
        <fullName evidence="5">ShKT domain-containing protein</fullName>
    </submittedName>
</protein>
<keyword evidence="4" id="KW-1185">Reference proteome</keyword>
<dbReference type="PANTHER" id="PTHR46219:SF5">
    <property type="entry name" value="SHKT DOMAIN-CONTAINING PROTEIN"/>
    <property type="match status" value="1"/>
</dbReference>
<dbReference type="AlphaFoldDB" id="A0A914PWZ0"/>
<sequence>MNTFVVAFCVALCITATFGQTSLGPCIGGSCPTGYTCQTSTNMCLTSGGSTTTCADIRNSQGVNECPGKAYLCNNSVYYTLMTSQCPRTCNRCPTTG</sequence>
<accession>A0A914PWZ0</accession>
<dbReference type="SMART" id="SM00254">
    <property type="entry name" value="ShKT"/>
    <property type="match status" value="1"/>
</dbReference>
<evidence type="ECO:0000313" key="5">
    <source>
        <dbReference type="WBParaSite" id="PDA_v2.g23304.t1"/>
    </source>
</evidence>